<feature type="non-terminal residue" evidence="1">
    <location>
        <position position="39"/>
    </location>
</feature>
<reference evidence="1" key="1">
    <citation type="journal article" date="2012" name="Science">
        <title>Fermentation, hydrogen, and sulfur metabolism in multiple uncultivated bacterial phyla.</title>
        <authorList>
            <person name="Wrighton K.C."/>
            <person name="Thomas B.C."/>
            <person name="Sharon I."/>
            <person name="Miller C.S."/>
            <person name="Castelle C.J."/>
            <person name="VerBerkmoes N.C."/>
            <person name="Wilkins M.J."/>
            <person name="Hettich R.L."/>
            <person name="Lipton M.S."/>
            <person name="Williams K.H."/>
            <person name="Long P.E."/>
            <person name="Banfield J.F."/>
        </authorList>
    </citation>
    <scope>NUCLEOTIDE SEQUENCE [LARGE SCALE GENOMIC DNA]</scope>
</reference>
<organism evidence="1">
    <name type="scientific">uncultured bacterium</name>
    <name type="common">gcode 4</name>
    <dbReference type="NCBI Taxonomy" id="1234023"/>
    <lineage>
        <taxon>Bacteria</taxon>
        <taxon>environmental samples</taxon>
    </lineage>
</organism>
<comment type="caution">
    <text evidence="1">The sequence shown here is derived from an EMBL/GenBank/DDBJ whole genome shotgun (WGS) entry which is preliminary data.</text>
</comment>
<dbReference type="AlphaFoldDB" id="K2AYK5"/>
<gene>
    <name evidence="1" type="ORF">ACD_49C00008G0001</name>
</gene>
<accession>K2AYK5</accession>
<proteinExistence type="predicted"/>
<protein>
    <submittedName>
        <fullName evidence="1">Uncharacterized protein</fullName>
    </submittedName>
</protein>
<evidence type="ECO:0000313" key="1">
    <source>
        <dbReference type="EMBL" id="EKD66837.1"/>
    </source>
</evidence>
<sequence length="39" mass="4734">MRKLVSLSFQIKPKLHYLSFRTEQSEVRNPFKSNLLRLK</sequence>
<name>K2AYK5_9BACT</name>
<dbReference type="EMBL" id="AMFJ01021594">
    <property type="protein sequence ID" value="EKD66837.1"/>
    <property type="molecule type" value="Genomic_DNA"/>
</dbReference>